<gene>
    <name evidence="1" type="ORF">Tci_830845</name>
</gene>
<evidence type="ECO:0000313" key="1">
    <source>
        <dbReference type="EMBL" id="GFC58875.1"/>
    </source>
</evidence>
<accession>A0A699Q1V7</accession>
<protein>
    <submittedName>
        <fullName evidence="1">Uncharacterized protein</fullName>
    </submittedName>
</protein>
<dbReference type="AlphaFoldDB" id="A0A699Q1V7"/>
<feature type="non-terminal residue" evidence="1">
    <location>
        <position position="34"/>
    </location>
</feature>
<organism evidence="1">
    <name type="scientific">Tanacetum cinerariifolium</name>
    <name type="common">Dalmatian daisy</name>
    <name type="synonym">Chrysanthemum cinerariifolium</name>
    <dbReference type="NCBI Taxonomy" id="118510"/>
    <lineage>
        <taxon>Eukaryota</taxon>
        <taxon>Viridiplantae</taxon>
        <taxon>Streptophyta</taxon>
        <taxon>Embryophyta</taxon>
        <taxon>Tracheophyta</taxon>
        <taxon>Spermatophyta</taxon>
        <taxon>Magnoliopsida</taxon>
        <taxon>eudicotyledons</taxon>
        <taxon>Gunneridae</taxon>
        <taxon>Pentapetalae</taxon>
        <taxon>asterids</taxon>
        <taxon>campanulids</taxon>
        <taxon>Asterales</taxon>
        <taxon>Asteraceae</taxon>
        <taxon>Asteroideae</taxon>
        <taxon>Anthemideae</taxon>
        <taxon>Anthemidinae</taxon>
        <taxon>Tanacetum</taxon>
    </lineage>
</organism>
<sequence length="34" mass="4015">MGFKGIARVDRGVFWGVIDFWTLREVWKKVNSSE</sequence>
<dbReference type="EMBL" id="BKCJ010979214">
    <property type="protein sequence ID" value="GFC58875.1"/>
    <property type="molecule type" value="Genomic_DNA"/>
</dbReference>
<proteinExistence type="predicted"/>
<reference evidence="1" key="1">
    <citation type="journal article" date="2019" name="Sci. Rep.">
        <title>Draft genome of Tanacetum cinerariifolium, the natural source of mosquito coil.</title>
        <authorList>
            <person name="Yamashiro T."/>
            <person name="Shiraishi A."/>
            <person name="Satake H."/>
            <person name="Nakayama K."/>
        </authorList>
    </citation>
    <scope>NUCLEOTIDE SEQUENCE</scope>
</reference>
<name>A0A699Q1V7_TANCI</name>
<comment type="caution">
    <text evidence="1">The sequence shown here is derived from an EMBL/GenBank/DDBJ whole genome shotgun (WGS) entry which is preliminary data.</text>
</comment>